<feature type="region of interest" description="Disordered" evidence="2">
    <location>
        <begin position="1388"/>
        <end position="1439"/>
    </location>
</feature>
<feature type="compositionally biased region" description="Polar residues" evidence="2">
    <location>
        <begin position="1275"/>
        <end position="1286"/>
    </location>
</feature>
<feature type="compositionally biased region" description="Polar residues" evidence="2">
    <location>
        <begin position="1"/>
        <end position="17"/>
    </location>
</feature>
<feature type="domain" description="WH2" evidence="3">
    <location>
        <begin position="1439"/>
        <end position="1459"/>
    </location>
</feature>
<feature type="region of interest" description="Disordered" evidence="2">
    <location>
        <begin position="674"/>
        <end position="788"/>
    </location>
</feature>
<evidence type="ECO:0000259" key="3">
    <source>
        <dbReference type="PROSITE" id="PS51082"/>
    </source>
</evidence>
<feature type="region of interest" description="Disordered" evidence="2">
    <location>
        <begin position="981"/>
        <end position="1043"/>
    </location>
</feature>
<feature type="region of interest" description="Disordered" evidence="2">
    <location>
        <begin position="288"/>
        <end position="521"/>
    </location>
</feature>
<feature type="compositionally biased region" description="Basic and acidic residues" evidence="2">
    <location>
        <begin position="680"/>
        <end position="689"/>
    </location>
</feature>
<feature type="compositionally biased region" description="Polar residues" evidence="2">
    <location>
        <begin position="1010"/>
        <end position="1039"/>
    </location>
</feature>
<feature type="compositionally biased region" description="Basic and acidic residues" evidence="2">
    <location>
        <begin position="632"/>
        <end position="642"/>
    </location>
</feature>
<dbReference type="GO" id="GO:0003785">
    <property type="term" value="F:actin monomer binding"/>
    <property type="evidence" value="ECO:0007669"/>
    <property type="project" value="InterPro"/>
</dbReference>
<feature type="compositionally biased region" description="Basic and acidic residues" evidence="2">
    <location>
        <begin position="736"/>
        <end position="766"/>
    </location>
</feature>
<dbReference type="InterPro" id="IPR003124">
    <property type="entry name" value="WH2_dom"/>
</dbReference>
<feature type="compositionally biased region" description="Low complexity" evidence="2">
    <location>
        <begin position="690"/>
        <end position="708"/>
    </location>
</feature>
<feature type="region of interest" description="Disordered" evidence="2">
    <location>
        <begin position="1161"/>
        <end position="1318"/>
    </location>
</feature>
<evidence type="ECO:0000256" key="1">
    <source>
        <dbReference type="SAM" id="Coils"/>
    </source>
</evidence>
<feature type="compositionally biased region" description="Polar residues" evidence="2">
    <location>
        <begin position="1419"/>
        <end position="1436"/>
    </location>
</feature>
<sequence length="1475" mass="156556">MAASETSCMDKTLNASVSAPAKQDRSRAKKSAAPAPPRSLAGGPSSSSIGGGPLRATGNGSVVSCPPGATGASRALSDDCAIDDLLEGRMDLRLVLPDGREVHVNVERRTPVMDLLVQVATAHKINPSGHLVQAPNERGDMLTCKPNTAIGSLDVSHLLIVPKGAPAVSGKVADPAFWHRKGMRPPSKPFEPTQRIQVRLPRQQLMVLRLPLTTTLGELRQNVCTEKNLDPQGYQLVRPGMPTRPLDLGCTLQEYGASEVTLLSNRTLANNIQNSTADIMSYSLNQENKRGSQVFPHHSGSKGSLTGSSSDGASSRGTSPTRSELPTVFSRPTSKKRPAPPPPLPASPPPTIPEQEGDATTLPAKGGRREGAGHSRQSSDSSGYHEASVLSDLPDTPSPEAVQGRPNCNLRQESPSRTTGTTAAVHRRSAPVETGSRAVRPQSTISEAGTIGHAKKRKAPPPPPLALHTPATTQPAAETAKPTSTQPAANPDVSERLAEPSSPAVDEKDDGPSQDEETALKKLVYSHIDATFDSIEDPDSLVADNSACVSDSASWEYTIPEPPSPFRTRAGVASEPSAASQSITKTESPQPESPKSDLSRDDSGLVEDLGSRNSTTSVNIETHNFSSSATDQIDRKCEKKDASTPVTSVMTTVHVESVVLQETVLCQGSVKSLAQEAVDAAEKEQHSEPSNEGSSSETSSLSAVTSEEPVPSQLNVLDQDQESDESASVITKQPIPRRDSLQIYRLKEVKVSTKEADAHAPEKQDVPEPALETSTCKMQEESPSSVPEEEVFVQTVVVNQGQKGGQAKATVQAPSLECSSSGPSNADVPKGNSMTVGNFEGKSCETSQASTLDRHELVKMSSYPNAAEKAVHLEDIVWEVSDGASSEVKETEASAPKEETRPSQRQDTEKTSRPRSVVGGPISFSIGSLGSYKTEVVDDIYSGHSNKPNYERFKNIKVISPSTASSGTQRAVTSKVAAGPAVGSATLTRPEGKQASEGESTFTVKIGSWESDNQGLKHSSKQSVSTADLRPSQSISQVSREAGQLQFEEEKDILLNEYARLQEQFVAWTQQLESNQNLLEDKKIVPSAAAPSTVTAPPAVVASQQPQASNSSAVNGQHEVRVSTLPRVKPVRPLSLVEERSRAFKQPGSSEPMTAPVVSFGTWKDQREDQRVATSVSSSLNRQRAVGGLEGVEEKTSKANKPEASAKTVVNSSAKPQAKPKPDTRKPTGILHAAPVVRGFSPEAIEKLSQEASLQQKLPQSQDPATPHQELPVATSVQQLQSSRPSSKGRVTVTSLHASSESFTSSQQGSVADRRSLPPYLQSEIVRLAKKPSATSEQHLQGTENATCSNNKPSIVQATLKSGVTVEPMASAHSVVKVNGHASAVEVKQAQSMNQPERSSVASGKRPVSECDGPRKVTTGGQSSSQSAARNPQASAIGTRDILMDEIRNFGGKGSLRKVSTEPAWQLNVCGLRSA</sequence>
<dbReference type="EMBL" id="GFPF01004463">
    <property type="protein sequence ID" value="MAA15609.1"/>
    <property type="molecule type" value="Transcribed_RNA"/>
</dbReference>
<protein>
    <submittedName>
        <fullName evidence="4">Mucin</fullName>
    </submittedName>
</protein>
<feature type="compositionally biased region" description="Basic and acidic residues" evidence="2">
    <location>
        <begin position="1192"/>
        <end position="1201"/>
    </location>
</feature>
<proteinExistence type="predicted"/>
<feature type="region of interest" description="Disordered" evidence="2">
    <location>
        <begin position="802"/>
        <end position="853"/>
    </location>
</feature>
<dbReference type="PROSITE" id="PS51082">
    <property type="entry name" value="WH2"/>
    <property type="match status" value="1"/>
</dbReference>
<evidence type="ECO:0000313" key="4">
    <source>
        <dbReference type="EMBL" id="MAA15609.1"/>
    </source>
</evidence>
<feature type="compositionally biased region" description="Low complexity" evidence="2">
    <location>
        <begin position="1299"/>
        <end position="1310"/>
    </location>
</feature>
<feature type="compositionally biased region" description="Polar residues" evidence="2">
    <location>
        <begin position="577"/>
        <end position="590"/>
    </location>
</feature>
<evidence type="ECO:0000256" key="2">
    <source>
        <dbReference type="SAM" id="MobiDB-lite"/>
    </source>
</evidence>
<feature type="compositionally biased region" description="Basic and acidic residues" evidence="2">
    <location>
        <begin position="594"/>
        <end position="603"/>
    </location>
</feature>
<feature type="compositionally biased region" description="Low complexity" evidence="2">
    <location>
        <begin position="466"/>
        <end position="483"/>
    </location>
</feature>
<feature type="region of interest" description="Disordered" evidence="2">
    <location>
        <begin position="1"/>
        <end position="62"/>
    </location>
</feature>
<dbReference type="SUPFAM" id="SSF54236">
    <property type="entry name" value="Ubiquitin-like"/>
    <property type="match status" value="1"/>
</dbReference>
<reference evidence="4" key="1">
    <citation type="journal article" date="2017" name="Parasit. Vectors">
        <title>Sialotranscriptomics of Rhipicephalus zambeziensis reveals intricate expression profiles of secretory proteins and suggests tight temporal transcriptional regulation during blood-feeding.</title>
        <authorList>
            <person name="de Castro M.H."/>
            <person name="de Klerk D."/>
            <person name="Pienaar R."/>
            <person name="Rees D.J.G."/>
            <person name="Mans B.J."/>
        </authorList>
    </citation>
    <scope>NUCLEOTIDE SEQUENCE</scope>
    <source>
        <tissue evidence="4">Salivary glands</tissue>
    </source>
</reference>
<accession>A0A224YIR6</accession>
<feature type="compositionally biased region" description="Polar residues" evidence="2">
    <location>
        <begin position="1250"/>
        <end position="1264"/>
    </location>
</feature>
<dbReference type="Gene3D" id="3.10.20.90">
    <property type="entry name" value="Phosphatidylinositol 3-kinase Catalytic Subunit, Chain A, domain 1"/>
    <property type="match status" value="1"/>
</dbReference>
<feature type="compositionally biased region" description="Pro residues" evidence="2">
    <location>
        <begin position="339"/>
        <end position="352"/>
    </location>
</feature>
<dbReference type="PANTHER" id="PTHR21557">
    <property type="entry name" value="CORDON-BLEU"/>
    <property type="match status" value="1"/>
</dbReference>
<feature type="compositionally biased region" description="Polar residues" evidence="2">
    <location>
        <begin position="611"/>
        <end position="631"/>
    </location>
</feature>
<feature type="compositionally biased region" description="Polar residues" evidence="2">
    <location>
        <begin position="409"/>
        <end position="422"/>
    </location>
</feature>
<feature type="compositionally biased region" description="Polar residues" evidence="2">
    <location>
        <begin position="1172"/>
        <end position="1182"/>
    </location>
</feature>
<feature type="compositionally biased region" description="Basic and acidic residues" evidence="2">
    <location>
        <begin position="887"/>
        <end position="912"/>
    </location>
</feature>
<feature type="compositionally biased region" description="Low complexity" evidence="2">
    <location>
        <begin position="38"/>
        <end position="48"/>
    </location>
</feature>
<feature type="compositionally biased region" description="Acidic residues" evidence="2">
    <location>
        <begin position="507"/>
        <end position="517"/>
    </location>
</feature>
<feature type="coiled-coil region" evidence="1">
    <location>
        <begin position="1044"/>
        <end position="1071"/>
    </location>
</feature>
<keyword evidence="1" id="KW-0175">Coiled coil</keyword>
<dbReference type="PANTHER" id="PTHR21557:SF2">
    <property type="entry name" value="CORDON-BLEU PROTEIN-LIKE 1"/>
    <property type="match status" value="1"/>
</dbReference>
<feature type="region of interest" description="Disordered" evidence="2">
    <location>
        <begin position="1330"/>
        <end position="1353"/>
    </location>
</feature>
<feature type="compositionally biased region" description="Polar residues" evidence="2">
    <location>
        <begin position="1333"/>
        <end position="1353"/>
    </location>
</feature>
<feature type="compositionally biased region" description="Low complexity" evidence="2">
    <location>
        <begin position="301"/>
        <end position="319"/>
    </location>
</feature>
<name>A0A224YIR6_9ACAR</name>
<feature type="compositionally biased region" description="Polar residues" evidence="2">
    <location>
        <begin position="1389"/>
        <end position="1402"/>
    </location>
</feature>
<dbReference type="InterPro" id="IPR039895">
    <property type="entry name" value="COBL-like"/>
</dbReference>
<organism evidence="4">
    <name type="scientific">Rhipicephalus zambeziensis</name>
    <dbReference type="NCBI Taxonomy" id="60191"/>
    <lineage>
        <taxon>Eukaryota</taxon>
        <taxon>Metazoa</taxon>
        <taxon>Ecdysozoa</taxon>
        <taxon>Arthropoda</taxon>
        <taxon>Chelicerata</taxon>
        <taxon>Arachnida</taxon>
        <taxon>Acari</taxon>
        <taxon>Parasitiformes</taxon>
        <taxon>Ixodida</taxon>
        <taxon>Ixodoidea</taxon>
        <taxon>Ixodidae</taxon>
        <taxon>Rhipicephalinae</taxon>
        <taxon>Rhipicephalus</taxon>
        <taxon>Rhipicephalus</taxon>
    </lineage>
</organism>
<feature type="region of interest" description="Disordered" evidence="2">
    <location>
        <begin position="554"/>
        <end position="648"/>
    </location>
</feature>
<feature type="region of interest" description="Disordered" evidence="2">
    <location>
        <begin position="881"/>
        <end position="928"/>
    </location>
</feature>
<dbReference type="InterPro" id="IPR029071">
    <property type="entry name" value="Ubiquitin-like_domsf"/>
</dbReference>